<feature type="region of interest" description="Disordered" evidence="13">
    <location>
        <begin position="1491"/>
        <end position="1518"/>
    </location>
</feature>
<dbReference type="InterPro" id="IPR000601">
    <property type="entry name" value="PKD_dom"/>
</dbReference>
<dbReference type="PANTHER" id="PTHR46730:SF4">
    <property type="entry name" value="POLYCYSTIC KIDNEY DISEASE PROTEIN 1-LIKE 1"/>
    <property type="match status" value="1"/>
</dbReference>
<name>H3BXX9_TETNG</name>
<dbReference type="Pfam" id="PF02010">
    <property type="entry name" value="REJ"/>
    <property type="match status" value="2"/>
</dbReference>
<evidence type="ECO:0000259" key="17">
    <source>
        <dbReference type="PROSITE" id="PS50221"/>
    </source>
</evidence>
<dbReference type="InterPro" id="IPR057244">
    <property type="entry name" value="GAIN_B"/>
</dbReference>
<dbReference type="InterPro" id="IPR036392">
    <property type="entry name" value="PLAT/LH2_dom_sf"/>
</dbReference>
<feature type="compositionally biased region" description="Basic and acidic residues" evidence="13">
    <location>
        <begin position="1673"/>
        <end position="1685"/>
    </location>
</feature>
<keyword evidence="7 14" id="KW-1133">Transmembrane helix</keyword>
<dbReference type="GO" id="GO:0005261">
    <property type="term" value="F:monoatomic cation channel activity"/>
    <property type="evidence" value="ECO:0007669"/>
    <property type="project" value="TreeGrafter"/>
</dbReference>
<comment type="similarity">
    <text evidence="3">Belongs to the polycystin family.</text>
</comment>
<evidence type="ECO:0000256" key="9">
    <source>
        <dbReference type="ARBA" id="ARBA00023136"/>
    </source>
</evidence>
<organism evidence="19 20">
    <name type="scientific">Tetraodon nigroviridis</name>
    <name type="common">Spotted green pufferfish</name>
    <name type="synonym">Chelonodon nigroviridis</name>
    <dbReference type="NCBI Taxonomy" id="99883"/>
    <lineage>
        <taxon>Eukaryota</taxon>
        <taxon>Metazoa</taxon>
        <taxon>Chordata</taxon>
        <taxon>Craniata</taxon>
        <taxon>Vertebrata</taxon>
        <taxon>Euteleostomi</taxon>
        <taxon>Actinopterygii</taxon>
        <taxon>Neopterygii</taxon>
        <taxon>Teleostei</taxon>
        <taxon>Neoteleostei</taxon>
        <taxon>Acanthomorphata</taxon>
        <taxon>Eupercaria</taxon>
        <taxon>Tetraodontiformes</taxon>
        <taxon>Tetradontoidea</taxon>
        <taxon>Tetraodontidae</taxon>
        <taxon>Tetraodon</taxon>
    </lineage>
</organism>
<dbReference type="Ensembl" id="ENSTNIT00000001631.1">
    <property type="protein sequence ID" value="ENSTNIP00000000844.1"/>
    <property type="gene ID" value="ENSTNIG00000000844.1"/>
</dbReference>
<reference evidence="19" key="2">
    <citation type="submission" date="2025-08" db="UniProtKB">
        <authorList>
            <consortium name="Ensembl"/>
        </authorList>
    </citation>
    <scope>IDENTIFICATION</scope>
</reference>
<keyword evidence="11" id="KW-0966">Cell projection</keyword>
<dbReference type="Gene3D" id="2.60.40.10">
    <property type="entry name" value="Immunoglobulins"/>
    <property type="match status" value="2"/>
</dbReference>
<evidence type="ECO:0000256" key="13">
    <source>
        <dbReference type="SAM" id="MobiDB-lite"/>
    </source>
</evidence>
<dbReference type="Gene3D" id="2.60.60.20">
    <property type="entry name" value="PLAT/LH2 domain"/>
    <property type="match status" value="1"/>
</dbReference>
<dbReference type="InterPro" id="IPR022409">
    <property type="entry name" value="PKD/Chitinase_dom"/>
</dbReference>
<comment type="caution">
    <text evidence="12">Lacks conserved residue(s) required for the propagation of feature annotation.</text>
</comment>
<feature type="region of interest" description="Disordered" evidence="13">
    <location>
        <begin position="455"/>
        <end position="484"/>
    </location>
</feature>
<evidence type="ECO:0000256" key="10">
    <source>
        <dbReference type="ARBA" id="ARBA00023157"/>
    </source>
</evidence>
<sequence>LHSVKIHTEKRAYPTNAEVTFLAVSKDQLHPLDFLWDFGDSSSTRTTSGRITKKYTKPGRYDVVLVASRGGSRVAADVLSLVVQSAVRLNRLQHQASVLLNHTVTVNCRVSAGTEVSFLWDFGDGSSRPGQSTEQHVFQMTGEFRVTVTVFNLVSSASLSSHIFVVTRPCRPPAVKNMGPSNIQVRRHEVVRVGVTYEQEVDCGSGGLGYSWTLWDSAGGVFPLPGIHTHRQTLTLPSFLLDYDTYTAVARVQVADSVVYSNYSVRVQVIPSPPVASVQGGTNIFMSRNAVASLDGRESYDPDFPTNPLRFRWTCEPVSSLSSSCFRTDVPMSSPVLVIPAGGLKPNFDQFRFVLTVHSSNRSASSEVFITLTSNVIGKASVLCSQCRGDRINWDQPFTVSASCEGCDLGPGHVEYSWSLYLVDASSKPAPEGPLCQTADLRSPSAVVQAPVTSTFHPPSQSAAARSGVSGIQSPLPTGSSLSRPLRAMGWMVDQVRIKAETGPKDTVQSCGRSEAECVCLVLVPGVLPSMNASLDDVDFNVHLSPEEGEPGVSAGRPTGTSQRREESQPDLEEPVDEGSNLVDSRPAVLIREPLLLDLPRELVEARLFDSYTYTGLSSPQLSFRAFSLEQGSRYMLEVIARSAGVLGRTQLFLKTNPAPTGVTCQVRPAQGFELVTHFSIFCTSGKKDLTYKYSLRVGDGPPRTLYRGTDYQYYFSLPSGDPSDDYRVTVSTEVRSSLDRTVSKACSSSVRVLPSFSREASSSHFHPDPQLLESGLRNLSALLRLGNGAEVRNSISLLGGALNRLSWDDGGSTRAQRRARNALICTVCQLESGDQESAEDSVGILGNLLRVTNQVTLMSVRRVSTHVQTMSQWFRESASSGRFGLDPKTLEALVALLSRSLQASLTGRHFETYMLFHGVREHRVHSDLMVVHAMRRNHTPAVVGGDSAAFYLPDSLFSLLPVQAQSGPGERCVLAVLTELARSPFTWARRHPRLDGPVVDLDLYQCGMRRKIPSRSLVVPVTVQLRPPPQPTHVGNSFLFSNLQRQVGYHGFNVTQQHLRRAIQVTVHFRRPPNKAFPITLLFRMFERPTPSMHHLSRTHRWEGDAVVLTLPPSFLSTAGVAYVALLDAEFAKASGRRHVSAHVSYSLRVDSRACLSWDAQRASWTPSGCRTLQTDATAAVNCSCDRLRPTTVAQQQMGCSYDSADLDLFLSVPSNPTVLCVLLLCVCLYIPAWVACRRADAIAKENRKIHHLSDNSPHDRHLYAVSVRTGPRSALRMSAKVYIVLYGEDGVSQTKELQVPGCTLFRRNSQDTFILSSAERLGPVWGVRVWHDNSGSSPSWYLNQVEVCEERSWLFVAQRWLAVDKDDGRVERTLRARTPGRSFSEMLRLKLSDYLADYHIWMSLLSCPHPNPFTHTQRVCVSLLLLLTHAAVNAAIVSQTDDPALFRAGVMDGSALSVKIGAVGALLALPAAAAVSFVFRGRQIELTGSDARRRRGSSGEETPTHTSGIPPLHQHSDPLSSLFPSLSEEFSVARVWQVLERSRGGEEGNDSGAQRAPGSALKAEEDEEKEPGVKQMRRIQGRRGLLPPSLWRGYLAWTLCVSLSSCCLVYSAALGNKMSSGQVLLWIHSLFFSLTSCFFLLQPALITAAAVAVSLFGKGNYQESSGLRRSSTKDQLDLSDSSRPEAWSCFPTDGSSYLDKRQLLRARQRLRYLRLLRPPTPAQLRKSREERRRDALLLKTIKDLFFCGSTLFLMVCINLNGSFTDQHRLRNAITKQFIGRGRDDTFLSVQTHEDWWTWVQSSLHLLYKNASVPPEVGCRTQKLGVMIGEPIVWKMEESSSYNQAPGVTAVLERIHSSLSGSRTWAVPGSTKSSAETCAGPDCDVGPNATVSLGCTKSDALSRLKSLRSGGWLDRRLSAVKLQFTLFSPAPNLFTSVTLLAVQRPTGVLQPSAKVHTVRVYRTPALWDYVAMVLQLLNIVCSLLQLRDQVHALGQQGIMGYWRAPRNWMDVALLTATLVYHLYYLYRSVLILEVVELLQERRGHVDVSLLATCEQHVRSLCGVTLFLLLLKSAAALRVFRPTLTPAALLT</sequence>
<dbReference type="GO" id="GO:0005929">
    <property type="term" value="C:cilium"/>
    <property type="evidence" value="ECO:0007669"/>
    <property type="project" value="UniProtKB-SubCell"/>
</dbReference>
<keyword evidence="6" id="KW-0677">Repeat</keyword>
<evidence type="ECO:0000256" key="14">
    <source>
        <dbReference type="SAM" id="Phobius"/>
    </source>
</evidence>
<comment type="subcellular location">
    <subcellularLocation>
        <location evidence="2">Cell membrane</location>
        <topology evidence="2">Multi-pass membrane protein</topology>
    </subcellularLocation>
    <subcellularLocation>
        <location evidence="1">Cell projection</location>
        <location evidence="1">Cilium</location>
    </subcellularLocation>
</comment>
<dbReference type="SMART" id="SM00089">
    <property type="entry name" value="PKD"/>
    <property type="match status" value="2"/>
</dbReference>
<dbReference type="InterPro" id="IPR013783">
    <property type="entry name" value="Ig-like_fold"/>
</dbReference>
<keyword evidence="20" id="KW-1185">Reference proteome</keyword>
<dbReference type="Proteomes" id="UP000007303">
    <property type="component" value="Unassembled WGS sequence"/>
</dbReference>
<evidence type="ECO:0000313" key="19">
    <source>
        <dbReference type="Ensembl" id="ENSTNIP00000000844.1"/>
    </source>
</evidence>
<dbReference type="Pfam" id="PF00801">
    <property type="entry name" value="PKD"/>
    <property type="match status" value="2"/>
</dbReference>
<dbReference type="PANTHER" id="PTHR46730">
    <property type="entry name" value="POLYCYSTIN-1"/>
    <property type="match status" value="1"/>
</dbReference>
<reference evidence="19" key="3">
    <citation type="submission" date="2025-09" db="UniProtKB">
        <authorList>
            <consortium name="Ensembl"/>
        </authorList>
    </citation>
    <scope>IDENTIFICATION</scope>
</reference>
<evidence type="ECO:0000259" key="18">
    <source>
        <dbReference type="PROSITE" id="PS51111"/>
    </source>
</evidence>
<evidence type="ECO:0000256" key="1">
    <source>
        <dbReference type="ARBA" id="ARBA00004138"/>
    </source>
</evidence>
<dbReference type="InterPro" id="IPR000203">
    <property type="entry name" value="GPS"/>
</dbReference>
<dbReference type="InterPro" id="IPR035986">
    <property type="entry name" value="PKD_dom_sf"/>
</dbReference>
<dbReference type="InterPro" id="IPR046791">
    <property type="entry name" value="Polycystin_dom"/>
</dbReference>
<evidence type="ECO:0000256" key="3">
    <source>
        <dbReference type="ARBA" id="ARBA00007200"/>
    </source>
</evidence>
<dbReference type="HOGENOM" id="CLU_000971_0_0_1"/>
<evidence type="ECO:0000256" key="2">
    <source>
        <dbReference type="ARBA" id="ARBA00004651"/>
    </source>
</evidence>
<reference evidence="20" key="1">
    <citation type="journal article" date="2004" name="Nature">
        <title>Genome duplication in the teleost fish Tetraodon nigroviridis reveals the early vertebrate proto-karyotype.</title>
        <authorList>
            <person name="Jaillon O."/>
            <person name="Aury J.-M."/>
            <person name="Brunet F."/>
            <person name="Petit J.-L."/>
            <person name="Stange-Thomann N."/>
            <person name="Mauceli E."/>
            <person name="Bouneau L."/>
            <person name="Fischer C."/>
            <person name="Ozouf-Costaz C."/>
            <person name="Bernot A."/>
            <person name="Nicaud S."/>
            <person name="Jaffe D."/>
            <person name="Fisher S."/>
            <person name="Lutfalla G."/>
            <person name="Dossat C."/>
            <person name="Segurens B."/>
            <person name="Dasilva C."/>
            <person name="Salanoubat M."/>
            <person name="Levy M."/>
            <person name="Boudet N."/>
            <person name="Castellano S."/>
            <person name="Anthouard V."/>
            <person name="Jubin C."/>
            <person name="Castelli V."/>
            <person name="Katinka M."/>
            <person name="Vacherie B."/>
            <person name="Biemont C."/>
            <person name="Skalli Z."/>
            <person name="Cattolico L."/>
            <person name="Poulain J."/>
            <person name="De Berardinis V."/>
            <person name="Cruaud C."/>
            <person name="Duprat S."/>
            <person name="Brottier P."/>
            <person name="Coutanceau J.-P."/>
            <person name="Gouzy J."/>
            <person name="Parra G."/>
            <person name="Lardier G."/>
            <person name="Chapple C."/>
            <person name="McKernan K.J."/>
            <person name="McEwan P."/>
            <person name="Bosak S."/>
            <person name="Kellis M."/>
            <person name="Volff J.-N."/>
            <person name="Guigo R."/>
            <person name="Zody M.C."/>
            <person name="Mesirov J."/>
            <person name="Lindblad-Toh K."/>
            <person name="Birren B."/>
            <person name="Nusbaum C."/>
            <person name="Kahn D."/>
            <person name="Robinson-Rechavi M."/>
            <person name="Laudet V."/>
            <person name="Schachter V."/>
            <person name="Quetier F."/>
            <person name="Saurin W."/>
            <person name="Scarpelli C."/>
            <person name="Wincker P."/>
            <person name="Lander E.S."/>
            <person name="Weissenbach J."/>
            <person name="Roest Crollius H."/>
        </authorList>
    </citation>
    <scope>NUCLEOTIDE SEQUENCE [LARGE SCALE GENOMIC DNA]</scope>
</reference>
<dbReference type="SUPFAM" id="SSF49299">
    <property type="entry name" value="PKD domain"/>
    <property type="match status" value="2"/>
</dbReference>
<keyword evidence="4" id="KW-1003">Cell membrane</keyword>
<dbReference type="GeneTree" id="ENSGT00940000164905"/>
<dbReference type="SMART" id="SM00308">
    <property type="entry name" value="LH2"/>
    <property type="match status" value="1"/>
</dbReference>
<dbReference type="InterPro" id="IPR014010">
    <property type="entry name" value="REJ_dom"/>
</dbReference>
<evidence type="ECO:0000313" key="20">
    <source>
        <dbReference type="Proteomes" id="UP000007303"/>
    </source>
</evidence>
<feature type="compositionally biased region" description="Polar residues" evidence="13">
    <location>
        <begin position="455"/>
        <end position="483"/>
    </location>
</feature>
<dbReference type="PROSITE" id="PS50093">
    <property type="entry name" value="PKD"/>
    <property type="match status" value="2"/>
</dbReference>
<dbReference type="Pfam" id="PF01825">
    <property type="entry name" value="GPS"/>
    <property type="match status" value="1"/>
</dbReference>
<evidence type="ECO:0000259" key="16">
    <source>
        <dbReference type="PROSITE" id="PS50095"/>
    </source>
</evidence>
<feature type="domain" description="PKD" evidence="15">
    <location>
        <begin position="31"/>
        <end position="90"/>
    </location>
</feature>
<dbReference type="InterPro" id="IPR002859">
    <property type="entry name" value="PKD/REJ-like"/>
</dbReference>
<keyword evidence="8" id="KW-0969">Cilium</keyword>
<dbReference type="Pfam" id="PF20519">
    <property type="entry name" value="Polycystin_dom"/>
    <property type="match status" value="1"/>
</dbReference>
<dbReference type="Pfam" id="PF01477">
    <property type="entry name" value="PLAT"/>
    <property type="match status" value="1"/>
</dbReference>
<feature type="domain" description="PLAT" evidence="16">
    <location>
        <begin position="1263"/>
        <end position="1377"/>
    </location>
</feature>
<feature type="domain" description="PKD" evidence="15">
    <location>
        <begin position="111"/>
        <end position="165"/>
    </location>
</feature>
<evidence type="ECO:0000256" key="7">
    <source>
        <dbReference type="ARBA" id="ARBA00022989"/>
    </source>
</evidence>
<evidence type="ECO:0000256" key="5">
    <source>
        <dbReference type="ARBA" id="ARBA00022692"/>
    </source>
</evidence>
<accession>H3BXX9</accession>
<keyword evidence="9 14" id="KW-0472">Membrane</keyword>
<dbReference type="GO" id="GO:0006816">
    <property type="term" value="P:calcium ion transport"/>
    <property type="evidence" value="ECO:0007669"/>
    <property type="project" value="TreeGrafter"/>
</dbReference>
<keyword evidence="5 14" id="KW-0812">Transmembrane</keyword>
<evidence type="ECO:0000256" key="11">
    <source>
        <dbReference type="ARBA" id="ARBA00023273"/>
    </source>
</evidence>
<evidence type="ECO:0000256" key="12">
    <source>
        <dbReference type="PROSITE-ProRule" id="PRU00152"/>
    </source>
</evidence>
<feature type="region of interest" description="Disordered" evidence="13">
    <location>
        <begin position="542"/>
        <end position="581"/>
    </location>
</feature>
<evidence type="ECO:0000256" key="6">
    <source>
        <dbReference type="ARBA" id="ARBA00022737"/>
    </source>
</evidence>
<feature type="transmembrane region" description="Helical" evidence="14">
    <location>
        <begin position="1596"/>
        <end position="1615"/>
    </location>
</feature>
<dbReference type="PROSITE" id="PS51111">
    <property type="entry name" value="REJ"/>
    <property type="match status" value="1"/>
</dbReference>
<feature type="domain" description="REJ" evidence="18">
    <location>
        <begin position="170"/>
        <end position="739"/>
    </location>
</feature>
<dbReference type="CDD" id="cd00146">
    <property type="entry name" value="PKD"/>
    <property type="match status" value="2"/>
</dbReference>
<evidence type="ECO:0000259" key="15">
    <source>
        <dbReference type="PROSITE" id="PS50093"/>
    </source>
</evidence>
<evidence type="ECO:0000256" key="4">
    <source>
        <dbReference type="ARBA" id="ARBA00022475"/>
    </source>
</evidence>
<dbReference type="PROSITE" id="PS50221">
    <property type="entry name" value="GAIN_B"/>
    <property type="match status" value="1"/>
</dbReference>
<keyword evidence="10" id="KW-1015">Disulfide bond</keyword>
<protein>
    <recommendedName>
        <fullName evidence="21">Polycystic kidney disease 1a</fullName>
    </recommendedName>
</protein>
<evidence type="ECO:0008006" key="21">
    <source>
        <dbReference type="Google" id="ProtNLM"/>
    </source>
</evidence>
<feature type="domain" description="GAIN-B" evidence="17">
    <location>
        <begin position="1051"/>
        <end position="1202"/>
    </location>
</feature>
<dbReference type="SUPFAM" id="SSF49723">
    <property type="entry name" value="Lipase/lipooxygenase domain (PLAT/LH2 domain)"/>
    <property type="match status" value="1"/>
</dbReference>
<evidence type="ECO:0000256" key="8">
    <source>
        <dbReference type="ARBA" id="ARBA00023069"/>
    </source>
</evidence>
<dbReference type="InterPro" id="IPR001024">
    <property type="entry name" value="PLAT/LH2_dom"/>
</dbReference>
<feature type="transmembrane region" description="Helical" evidence="14">
    <location>
        <begin position="1627"/>
        <end position="1658"/>
    </location>
</feature>
<proteinExistence type="inferred from homology"/>
<dbReference type="PROSITE" id="PS50095">
    <property type="entry name" value="PLAT"/>
    <property type="match status" value="1"/>
</dbReference>
<feature type="region of interest" description="Disordered" evidence="13">
    <location>
        <begin position="1665"/>
        <end position="1685"/>
    </location>
</feature>
<feature type="region of interest" description="Disordered" evidence="13">
    <location>
        <begin position="1545"/>
        <end position="1574"/>
    </location>
</feature>
<dbReference type="GO" id="GO:0005886">
    <property type="term" value="C:plasma membrane"/>
    <property type="evidence" value="ECO:0007669"/>
    <property type="project" value="UniProtKB-SubCell"/>
</dbReference>